<comment type="caution">
    <text evidence="2">The sequence shown here is derived from an EMBL/GenBank/DDBJ whole genome shotgun (WGS) entry which is preliminary data.</text>
</comment>
<organism evidence="2 3">
    <name type="scientific">Actinomadura vinacea</name>
    <dbReference type="NCBI Taxonomy" id="115336"/>
    <lineage>
        <taxon>Bacteria</taxon>
        <taxon>Bacillati</taxon>
        <taxon>Actinomycetota</taxon>
        <taxon>Actinomycetes</taxon>
        <taxon>Streptosporangiales</taxon>
        <taxon>Thermomonosporaceae</taxon>
        <taxon>Actinomadura</taxon>
    </lineage>
</organism>
<name>A0ABN3K1I7_9ACTN</name>
<dbReference type="SUPFAM" id="SSF53067">
    <property type="entry name" value="Actin-like ATPase domain"/>
    <property type="match status" value="1"/>
</dbReference>
<dbReference type="InterPro" id="IPR000600">
    <property type="entry name" value="ROK"/>
</dbReference>
<reference evidence="2 3" key="1">
    <citation type="journal article" date="2019" name="Int. J. Syst. Evol. Microbiol.">
        <title>The Global Catalogue of Microorganisms (GCM) 10K type strain sequencing project: providing services to taxonomists for standard genome sequencing and annotation.</title>
        <authorList>
            <consortium name="The Broad Institute Genomics Platform"/>
            <consortium name="The Broad Institute Genome Sequencing Center for Infectious Disease"/>
            <person name="Wu L."/>
            <person name="Ma J."/>
        </authorList>
    </citation>
    <scope>NUCLEOTIDE SEQUENCE [LARGE SCALE GENOMIC DNA]</scope>
    <source>
        <strain evidence="2 3">JCM 3325</strain>
    </source>
</reference>
<dbReference type="Gene3D" id="1.10.10.10">
    <property type="entry name" value="Winged helix-like DNA-binding domain superfamily/Winged helix DNA-binding domain"/>
    <property type="match status" value="1"/>
</dbReference>
<dbReference type="InterPro" id="IPR043129">
    <property type="entry name" value="ATPase_NBD"/>
</dbReference>
<dbReference type="Gene3D" id="3.30.420.40">
    <property type="match status" value="2"/>
</dbReference>
<evidence type="ECO:0000313" key="3">
    <source>
        <dbReference type="Proteomes" id="UP001501231"/>
    </source>
</evidence>
<dbReference type="SUPFAM" id="SSF46785">
    <property type="entry name" value="Winged helix' DNA-binding domain"/>
    <property type="match status" value="1"/>
</dbReference>
<dbReference type="PANTHER" id="PTHR18964:SF173">
    <property type="entry name" value="GLUCOKINASE"/>
    <property type="match status" value="1"/>
</dbReference>
<comment type="similarity">
    <text evidence="1">Belongs to the ROK (NagC/XylR) family.</text>
</comment>
<evidence type="ECO:0000313" key="2">
    <source>
        <dbReference type="EMBL" id="GAA2443760.1"/>
    </source>
</evidence>
<dbReference type="EMBL" id="BAAARW010000027">
    <property type="protein sequence ID" value="GAA2443760.1"/>
    <property type="molecule type" value="Genomic_DNA"/>
</dbReference>
<gene>
    <name evidence="2" type="ORF">GCM10010191_70490</name>
</gene>
<dbReference type="Pfam" id="PF00480">
    <property type="entry name" value="ROK"/>
    <property type="match status" value="1"/>
</dbReference>
<proteinExistence type="inferred from homology"/>
<accession>A0ABN3K1I7</accession>
<dbReference type="Pfam" id="PF13412">
    <property type="entry name" value="HTH_24"/>
    <property type="match status" value="1"/>
</dbReference>
<sequence>MQKDAPPGGEQPLPPVAIALHKVLCMIASREATSRAAIARLTGLARSTVSQQVDNLIDLGIVQESEANQSVRGRPPRALAVSPLAGTIAVLDVDVAATQLAISDLSGTVLGRDIVDMSVDGGPEELLAAVTERLRSMLAEHGQDTARVRHVVAGLPAPVDFQRGCAVRPPIMPGWDAYPVGDHLRKQFGAPVTVDNDVNLMALGEATQEMADTPLLAIKVASGIGAGIVTADGSVHRGADGAAGDIGHIRASTRGDVICRCGKTGCLEAVASHRAVLADLGIASSSFGDGLHAPRELARLVADSDTRALHRIRQAAAHIGEVVAMLVHTLNPRMLVLGGPLTELQDEILSGVRAAVYEQALPLATRKLIITSSQLGTDAGITGAIALASREVFSQSGMARLLAEA</sequence>
<evidence type="ECO:0000256" key="1">
    <source>
        <dbReference type="ARBA" id="ARBA00006479"/>
    </source>
</evidence>
<dbReference type="Proteomes" id="UP001501231">
    <property type="component" value="Unassembled WGS sequence"/>
</dbReference>
<dbReference type="PANTHER" id="PTHR18964">
    <property type="entry name" value="ROK (REPRESSOR, ORF, KINASE) FAMILY"/>
    <property type="match status" value="1"/>
</dbReference>
<protein>
    <submittedName>
        <fullName evidence="2">ROK family protein</fullName>
    </submittedName>
</protein>
<dbReference type="InterPro" id="IPR036388">
    <property type="entry name" value="WH-like_DNA-bd_sf"/>
</dbReference>
<dbReference type="InterPro" id="IPR036390">
    <property type="entry name" value="WH_DNA-bd_sf"/>
</dbReference>
<keyword evidence="3" id="KW-1185">Reference proteome</keyword>